<name>A0A382MFK9_9ZZZZ</name>
<dbReference type="Pfam" id="PF02397">
    <property type="entry name" value="Bac_transf"/>
    <property type="match status" value="1"/>
</dbReference>
<sequence>MGNILNKITSLILIVVLFPILILVSIFIIVDDGFPIFFKQKRIGKDKTIFNIIKFRTMKKNTKDLATHLMKNKNNQILRSGNFLRKYSIDELPQLINIFLGDINFIGPRPALFNQDDLIELRDKYNINHLKPGITGWAQVNGRDSLSIEEKTEYDYYYLKNRNFRFNIIILYKTFIKVLLAKDILD</sequence>
<keyword evidence="1" id="KW-1133">Transmembrane helix</keyword>
<proteinExistence type="predicted"/>
<dbReference type="PANTHER" id="PTHR30576:SF0">
    <property type="entry name" value="UNDECAPRENYL-PHOSPHATE N-ACETYLGALACTOSAMINYL 1-PHOSPHATE TRANSFERASE-RELATED"/>
    <property type="match status" value="1"/>
</dbReference>
<accession>A0A382MFK9</accession>
<keyword evidence="1" id="KW-0812">Transmembrane</keyword>
<organism evidence="3">
    <name type="scientific">marine metagenome</name>
    <dbReference type="NCBI Taxonomy" id="408172"/>
    <lineage>
        <taxon>unclassified sequences</taxon>
        <taxon>metagenomes</taxon>
        <taxon>ecological metagenomes</taxon>
    </lineage>
</organism>
<evidence type="ECO:0000256" key="1">
    <source>
        <dbReference type="SAM" id="Phobius"/>
    </source>
</evidence>
<dbReference type="PANTHER" id="PTHR30576">
    <property type="entry name" value="COLANIC BIOSYNTHESIS UDP-GLUCOSE LIPID CARRIER TRANSFERASE"/>
    <property type="match status" value="1"/>
</dbReference>
<evidence type="ECO:0000313" key="3">
    <source>
        <dbReference type="EMBL" id="SVC47526.1"/>
    </source>
</evidence>
<dbReference type="AlphaFoldDB" id="A0A382MFK9"/>
<reference evidence="3" key="1">
    <citation type="submission" date="2018-05" db="EMBL/GenBank/DDBJ databases">
        <authorList>
            <person name="Lanie J.A."/>
            <person name="Ng W.-L."/>
            <person name="Kazmierczak K.M."/>
            <person name="Andrzejewski T.M."/>
            <person name="Davidsen T.M."/>
            <person name="Wayne K.J."/>
            <person name="Tettelin H."/>
            <person name="Glass J.I."/>
            <person name="Rusch D."/>
            <person name="Podicherti R."/>
            <person name="Tsui H.-C.T."/>
            <person name="Winkler M.E."/>
        </authorList>
    </citation>
    <scope>NUCLEOTIDE SEQUENCE</scope>
</reference>
<dbReference type="InterPro" id="IPR003362">
    <property type="entry name" value="Bact_transf"/>
</dbReference>
<protein>
    <recommendedName>
        <fullName evidence="2">Bacterial sugar transferase domain-containing protein</fullName>
    </recommendedName>
</protein>
<feature type="transmembrane region" description="Helical" evidence="1">
    <location>
        <begin position="12"/>
        <end position="38"/>
    </location>
</feature>
<dbReference type="GO" id="GO:0016780">
    <property type="term" value="F:phosphotransferase activity, for other substituted phosphate groups"/>
    <property type="evidence" value="ECO:0007669"/>
    <property type="project" value="TreeGrafter"/>
</dbReference>
<evidence type="ECO:0000259" key="2">
    <source>
        <dbReference type="Pfam" id="PF02397"/>
    </source>
</evidence>
<keyword evidence="1" id="KW-0472">Membrane</keyword>
<dbReference type="EMBL" id="UINC01093251">
    <property type="protein sequence ID" value="SVC47526.1"/>
    <property type="molecule type" value="Genomic_DNA"/>
</dbReference>
<feature type="domain" description="Bacterial sugar transferase" evidence="2">
    <location>
        <begin position="5"/>
        <end position="179"/>
    </location>
</feature>
<gene>
    <name evidence="3" type="ORF">METZ01_LOCUS300380</name>
</gene>